<evidence type="ECO:0000313" key="3">
    <source>
        <dbReference type="EMBL" id="CAD8414749.1"/>
    </source>
</evidence>
<dbReference type="Gene3D" id="3.40.800.20">
    <property type="entry name" value="Histone deacetylase domain"/>
    <property type="match status" value="1"/>
</dbReference>
<feature type="region of interest" description="Disordered" evidence="1">
    <location>
        <begin position="238"/>
        <end position="260"/>
    </location>
</feature>
<feature type="domain" description="Histone deacetylase" evidence="2">
    <location>
        <begin position="4"/>
        <end position="113"/>
    </location>
</feature>
<dbReference type="PANTHER" id="PTHR48252:SF77">
    <property type="entry name" value="HISTONE DEACETYLASE DOMAIN-CONTAINING PROTEIN"/>
    <property type="match status" value="1"/>
</dbReference>
<dbReference type="PRINTS" id="PR01271">
    <property type="entry name" value="HISDACETLASE"/>
</dbReference>
<sequence length="260" mass="28527">MLAGDVLDCGYAEGKNYAINFPLNDGMDDDSFRSIFRPVIQSIMERYAPGAVVLQCGADSLSGDRLGCFNLSLKGHADCVDFVRSFNVPLLVLGGGGYTLRNVPRCWTYETAVLLGEGDTIKDALPYNDYFEYFGPDYRLHLPVSNMENLNSREYLDRTKVQLLEILREVEPVPGTQISTGGVESNMAPRGIGDIINDSESGITRKLNVGVGIMAGGMVSKPTIGIDSNMMMEIEEFDDNTNAKERENTGKKEHGSEMVS</sequence>
<dbReference type="InterPro" id="IPR003084">
    <property type="entry name" value="HDAC_I/II"/>
</dbReference>
<dbReference type="EMBL" id="HBEL01023244">
    <property type="protein sequence ID" value="CAD8414749.1"/>
    <property type="molecule type" value="Transcribed_RNA"/>
</dbReference>
<evidence type="ECO:0000259" key="2">
    <source>
        <dbReference type="Pfam" id="PF00850"/>
    </source>
</evidence>
<accession>A0A7S0C753</accession>
<protein>
    <recommendedName>
        <fullName evidence="2">Histone deacetylase domain-containing protein</fullName>
    </recommendedName>
</protein>
<reference evidence="3" key="1">
    <citation type="submission" date="2021-01" db="EMBL/GenBank/DDBJ databases">
        <authorList>
            <person name="Corre E."/>
            <person name="Pelletier E."/>
            <person name="Niang G."/>
            <person name="Scheremetjew M."/>
            <person name="Finn R."/>
            <person name="Kale V."/>
            <person name="Holt S."/>
            <person name="Cochrane G."/>
            <person name="Meng A."/>
            <person name="Brown T."/>
            <person name="Cohen L."/>
        </authorList>
    </citation>
    <scope>NUCLEOTIDE SEQUENCE</scope>
    <source>
        <strain evidence="3">CCAP1064/1</strain>
    </source>
</reference>
<gene>
    <name evidence="3" type="ORF">PINE0816_LOCUS10883</name>
</gene>
<name>A0A7S0C753_9STRA</name>
<dbReference type="SUPFAM" id="SSF52768">
    <property type="entry name" value="Arginase/deacetylase"/>
    <property type="match status" value="1"/>
</dbReference>
<dbReference type="GO" id="GO:0004407">
    <property type="term" value="F:histone deacetylase activity"/>
    <property type="evidence" value="ECO:0007669"/>
    <property type="project" value="InterPro"/>
</dbReference>
<dbReference type="AlphaFoldDB" id="A0A7S0C753"/>
<dbReference type="InterPro" id="IPR023696">
    <property type="entry name" value="Ureohydrolase_dom_sf"/>
</dbReference>
<organism evidence="3">
    <name type="scientific">Proboscia inermis</name>
    <dbReference type="NCBI Taxonomy" id="420281"/>
    <lineage>
        <taxon>Eukaryota</taxon>
        <taxon>Sar</taxon>
        <taxon>Stramenopiles</taxon>
        <taxon>Ochrophyta</taxon>
        <taxon>Bacillariophyta</taxon>
        <taxon>Coscinodiscophyceae</taxon>
        <taxon>Rhizosoleniophycidae</taxon>
        <taxon>Rhizosoleniales</taxon>
        <taxon>Rhizosoleniaceae</taxon>
        <taxon>Proboscia</taxon>
    </lineage>
</organism>
<dbReference type="PANTHER" id="PTHR48252">
    <property type="entry name" value="HISTONE DEACETYLASE 2-RELATED"/>
    <property type="match status" value="1"/>
</dbReference>
<dbReference type="Pfam" id="PF00850">
    <property type="entry name" value="Hist_deacetyl"/>
    <property type="match status" value="1"/>
</dbReference>
<feature type="compositionally biased region" description="Basic and acidic residues" evidence="1">
    <location>
        <begin position="241"/>
        <end position="260"/>
    </location>
</feature>
<dbReference type="InterPro" id="IPR023801">
    <property type="entry name" value="His_deacetylse_dom"/>
</dbReference>
<proteinExistence type="predicted"/>
<evidence type="ECO:0000256" key="1">
    <source>
        <dbReference type="SAM" id="MobiDB-lite"/>
    </source>
</evidence>
<dbReference type="InterPro" id="IPR037138">
    <property type="entry name" value="His_deacetylse_dom_sf"/>
</dbReference>